<dbReference type="Pfam" id="PF08323">
    <property type="entry name" value="Glyco_transf_5"/>
    <property type="match status" value="1"/>
</dbReference>
<keyword evidence="4" id="KW-0328">Glycosyltransferase</keyword>
<dbReference type="GO" id="GO:0005978">
    <property type="term" value="P:glycogen biosynthetic process"/>
    <property type="evidence" value="ECO:0007669"/>
    <property type="project" value="UniProtKB-KW"/>
</dbReference>
<comment type="similarity">
    <text evidence="2">Belongs to the glycosyltransferase 1 family. Bacterial/plant glycogen synthase subfamily.</text>
</comment>
<evidence type="ECO:0000256" key="6">
    <source>
        <dbReference type="ARBA" id="ARBA00023056"/>
    </source>
</evidence>
<dbReference type="NCBIfam" id="TIGR02095">
    <property type="entry name" value="glgA"/>
    <property type="match status" value="1"/>
</dbReference>
<comment type="caution">
    <text evidence="8">The sequence shown here is derived from an EMBL/GenBank/DDBJ whole genome shotgun (WGS) entry which is preliminary data.</text>
</comment>
<evidence type="ECO:0000256" key="1">
    <source>
        <dbReference type="ARBA" id="ARBA00001478"/>
    </source>
</evidence>
<dbReference type="PANTHER" id="PTHR45825:SF11">
    <property type="entry name" value="ALPHA AMYLASE DOMAIN-CONTAINING PROTEIN"/>
    <property type="match status" value="1"/>
</dbReference>
<proteinExistence type="inferred from homology"/>
<organism evidence="8 9">
    <name type="scientific">candidate division WWE3 bacterium RBG_19FT_COMBO_34_6</name>
    <dbReference type="NCBI Taxonomy" id="1802612"/>
    <lineage>
        <taxon>Bacteria</taxon>
        <taxon>Katanobacteria</taxon>
    </lineage>
</organism>
<sequence length="392" mass="44300">MPQNKQNLKILIVAAEAAPYATVGGFSQVVAYLAKNMLQMGVDVRVFIPKFGSIDAEKYQSRMKTAITGLEVPTSDENNPSLICNVKYCKGEDGLITYFLENQEYYEKRANVYNYSDDPTRWALLSRGVLEFIRSGEFVPDVIHCNDWHTALIANYIKTVYKDDLLIKNITTVFTIHNLAIQGYLLDHRGSSELEYDDGKSDIASFFAPRLNSQNFMKRGILFADVVNTVSKHYSKEILTPEYGEGLDRLLLELRGKLFGIVNGLDYDEFNPSTDALIKKNFDVNNMEDRKENKQALQEEFDLPVSDETLILGFVGRLDHQKGVDLIIETLPHVLKDFDVQFVQIGGGDSNLSAGLYRLKDQFSTQVGIHPYPNFTLPRLLFAGSDCILYPS</sequence>
<reference evidence="8 9" key="1">
    <citation type="journal article" date="2016" name="Nat. Commun.">
        <title>Thousands of microbial genomes shed light on interconnected biogeochemical processes in an aquifer system.</title>
        <authorList>
            <person name="Anantharaman K."/>
            <person name="Brown C.T."/>
            <person name="Hug L.A."/>
            <person name="Sharon I."/>
            <person name="Castelle C.J."/>
            <person name="Probst A.J."/>
            <person name="Thomas B.C."/>
            <person name="Singh A."/>
            <person name="Wilkins M.J."/>
            <person name="Karaoz U."/>
            <person name="Brodie E.L."/>
            <person name="Williams K.H."/>
            <person name="Hubbard S.S."/>
            <person name="Banfield J.F."/>
        </authorList>
    </citation>
    <scope>NUCLEOTIDE SEQUENCE [LARGE SCALE GENOMIC DNA]</scope>
</reference>
<dbReference type="Gene3D" id="3.40.50.2000">
    <property type="entry name" value="Glycogen Phosphorylase B"/>
    <property type="match status" value="2"/>
</dbReference>
<comment type="catalytic activity">
    <reaction evidence="1">
        <text>[(1-&gt;4)-alpha-D-glucosyl](n) + ADP-alpha-D-glucose = [(1-&gt;4)-alpha-D-glucosyl](n+1) + ADP + H(+)</text>
        <dbReference type="Rhea" id="RHEA:18189"/>
        <dbReference type="Rhea" id="RHEA-COMP:9584"/>
        <dbReference type="Rhea" id="RHEA-COMP:9587"/>
        <dbReference type="ChEBI" id="CHEBI:15378"/>
        <dbReference type="ChEBI" id="CHEBI:15444"/>
        <dbReference type="ChEBI" id="CHEBI:57498"/>
        <dbReference type="ChEBI" id="CHEBI:456216"/>
        <dbReference type="EC" id="2.4.1.21"/>
    </reaction>
</comment>
<dbReference type="InterPro" id="IPR011835">
    <property type="entry name" value="GS/SS"/>
</dbReference>
<dbReference type="Proteomes" id="UP000178615">
    <property type="component" value="Unassembled WGS sequence"/>
</dbReference>
<feature type="domain" description="Starch synthase catalytic" evidence="7">
    <location>
        <begin position="9"/>
        <end position="251"/>
    </location>
</feature>
<evidence type="ECO:0000313" key="9">
    <source>
        <dbReference type="Proteomes" id="UP000178615"/>
    </source>
</evidence>
<feature type="non-terminal residue" evidence="8">
    <location>
        <position position="392"/>
    </location>
</feature>
<evidence type="ECO:0000256" key="5">
    <source>
        <dbReference type="ARBA" id="ARBA00022679"/>
    </source>
</evidence>
<evidence type="ECO:0000256" key="2">
    <source>
        <dbReference type="ARBA" id="ARBA00010281"/>
    </source>
</evidence>
<dbReference type="CDD" id="cd03791">
    <property type="entry name" value="GT5_Glycogen_synthase_DULL1-like"/>
    <property type="match status" value="1"/>
</dbReference>
<gene>
    <name evidence="8" type="ORF">A2V49_02095</name>
</gene>
<dbReference type="PANTHER" id="PTHR45825">
    <property type="entry name" value="GRANULE-BOUND STARCH SYNTHASE 1, CHLOROPLASTIC/AMYLOPLASTIC"/>
    <property type="match status" value="1"/>
</dbReference>
<dbReference type="Pfam" id="PF13692">
    <property type="entry name" value="Glyco_trans_1_4"/>
    <property type="match status" value="1"/>
</dbReference>
<accession>A0A1F4UKH4</accession>
<dbReference type="InterPro" id="IPR013534">
    <property type="entry name" value="Starch_synth_cat_dom"/>
</dbReference>
<name>A0A1F4UKH4_UNCKA</name>
<dbReference type="EMBL" id="MEUV01000044">
    <property type="protein sequence ID" value="OGC45310.1"/>
    <property type="molecule type" value="Genomic_DNA"/>
</dbReference>
<dbReference type="GO" id="GO:0009011">
    <property type="term" value="F:alpha-1,4-glucan glucosyltransferase (ADP-glucose donor) activity"/>
    <property type="evidence" value="ECO:0007669"/>
    <property type="project" value="UniProtKB-EC"/>
</dbReference>
<evidence type="ECO:0000256" key="3">
    <source>
        <dbReference type="ARBA" id="ARBA00012588"/>
    </source>
</evidence>
<dbReference type="AlphaFoldDB" id="A0A1F4UKH4"/>
<keyword evidence="5" id="KW-0808">Transferase</keyword>
<evidence type="ECO:0000256" key="4">
    <source>
        <dbReference type="ARBA" id="ARBA00022676"/>
    </source>
</evidence>
<evidence type="ECO:0000313" key="8">
    <source>
        <dbReference type="EMBL" id="OGC45310.1"/>
    </source>
</evidence>
<dbReference type="EC" id="2.4.1.21" evidence="3"/>
<dbReference type="GO" id="GO:0004373">
    <property type="term" value="F:alpha-1,4-glucan glucosyltransferase (UDP-glucose donor) activity"/>
    <property type="evidence" value="ECO:0007669"/>
    <property type="project" value="InterPro"/>
</dbReference>
<protein>
    <recommendedName>
        <fullName evidence="3">starch synthase</fullName>
        <ecNumber evidence="3">2.4.1.21</ecNumber>
    </recommendedName>
</protein>
<keyword evidence="6" id="KW-0320">Glycogen biosynthesis</keyword>
<dbReference type="SUPFAM" id="SSF53756">
    <property type="entry name" value="UDP-Glycosyltransferase/glycogen phosphorylase"/>
    <property type="match status" value="1"/>
</dbReference>
<evidence type="ECO:0000259" key="7">
    <source>
        <dbReference type="Pfam" id="PF08323"/>
    </source>
</evidence>